<dbReference type="EMBL" id="JAGKSB010000011">
    <property type="protein sequence ID" value="MBP3943904.1"/>
    <property type="molecule type" value="Genomic_DNA"/>
</dbReference>
<dbReference type="InterPro" id="IPR042184">
    <property type="entry name" value="YqeY/Aim41_N"/>
</dbReference>
<dbReference type="GO" id="GO:0016884">
    <property type="term" value="F:carbon-nitrogen ligase activity, with glutamine as amido-N-donor"/>
    <property type="evidence" value="ECO:0007669"/>
    <property type="project" value="InterPro"/>
</dbReference>
<dbReference type="InterPro" id="IPR003789">
    <property type="entry name" value="Asn/Gln_tRNA_amidoTrase-B-like"/>
</dbReference>
<organism evidence="1 2">
    <name type="scientific">Rhinopithecimicrobium faecis</name>
    <dbReference type="NCBI Taxonomy" id="2820698"/>
    <lineage>
        <taxon>Bacteria</taxon>
        <taxon>Pseudomonadati</taxon>
        <taxon>Bacteroidota</taxon>
        <taxon>Sphingobacteriia</taxon>
        <taxon>Sphingobacteriales</taxon>
        <taxon>Sphingobacteriaceae</taxon>
        <taxon>Rhinopithecimicrobium</taxon>
    </lineage>
</organism>
<dbReference type="Proteomes" id="UP000679691">
    <property type="component" value="Unassembled WGS sequence"/>
</dbReference>
<keyword evidence="2" id="KW-1185">Reference proteome</keyword>
<dbReference type="Pfam" id="PF09424">
    <property type="entry name" value="YqeY"/>
    <property type="match status" value="1"/>
</dbReference>
<gene>
    <name evidence="1" type="ORF">J5U18_10045</name>
</gene>
<protein>
    <submittedName>
        <fullName evidence="1">GatB/YqeY domain-containing protein</fullName>
    </submittedName>
</protein>
<comment type="caution">
    <text evidence="1">The sequence shown here is derived from an EMBL/GenBank/DDBJ whole genome shotgun (WGS) entry which is preliminary data.</text>
</comment>
<proteinExistence type="predicted"/>
<dbReference type="RefSeq" id="WP_353547407.1">
    <property type="nucleotide sequence ID" value="NZ_JAGKSB010000011.1"/>
</dbReference>
<dbReference type="InterPro" id="IPR019004">
    <property type="entry name" value="YqeY/Aim41"/>
</dbReference>
<evidence type="ECO:0000313" key="1">
    <source>
        <dbReference type="EMBL" id="MBP3943904.1"/>
    </source>
</evidence>
<dbReference type="PANTHER" id="PTHR28055:SF1">
    <property type="entry name" value="ALTERED INHERITANCE OF MITOCHONDRIA PROTEIN 41, MITOCHONDRIAL"/>
    <property type="match status" value="1"/>
</dbReference>
<dbReference type="Gene3D" id="1.10.10.410">
    <property type="match status" value="1"/>
</dbReference>
<dbReference type="InterPro" id="IPR023168">
    <property type="entry name" value="GatB_Yqey_C_2"/>
</dbReference>
<dbReference type="AlphaFoldDB" id="A0A8T4HAW7"/>
<dbReference type="Gene3D" id="1.10.1510.10">
    <property type="entry name" value="Uncharacterised protein YqeY/AIM41 PF09424, N-terminal domain"/>
    <property type="match status" value="1"/>
</dbReference>
<sequence>MSLEVTINQDIKAAMIAKDAAKLRGLRAVKAAILLAKTEKGHSEELTEESEIKVLQKLVKQRKESADIYKTQGREDLYAIEVEEQEVIEAYLPKQLDAAEVEAIIKDIIAETGAASVKDMGKVMAAANQKLAGQADGKTISATVKSLLS</sequence>
<dbReference type="SUPFAM" id="SSF89095">
    <property type="entry name" value="GatB/YqeY motif"/>
    <property type="match status" value="1"/>
</dbReference>
<reference evidence="1" key="1">
    <citation type="submission" date="2021-03" db="EMBL/GenBank/DDBJ databases">
        <authorList>
            <person name="Lu T."/>
            <person name="Wang Q."/>
            <person name="Han X."/>
        </authorList>
    </citation>
    <scope>NUCLEOTIDE SEQUENCE</scope>
    <source>
        <strain evidence="1">WQ 2009</strain>
    </source>
</reference>
<accession>A0A8T4HAW7</accession>
<name>A0A8T4HAW7_9SPHI</name>
<dbReference type="PANTHER" id="PTHR28055">
    <property type="entry name" value="ALTERED INHERITANCE OF MITOCHONDRIA PROTEIN 41, MITOCHONDRIAL"/>
    <property type="match status" value="1"/>
</dbReference>
<evidence type="ECO:0000313" key="2">
    <source>
        <dbReference type="Proteomes" id="UP000679691"/>
    </source>
</evidence>